<name>A0ABP0RDN5_9DINO</name>
<evidence type="ECO:0000259" key="9">
    <source>
        <dbReference type="Pfam" id="PF13718"/>
    </source>
</evidence>
<keyword evidence="3" id="KW-0819">tRNA processing</keyword>
<feature type="domain" description="TcmA/NAT10 helicase" evidence="7">
    <location>
        <begin position="215"/>
        <end position="419"/>
    </location>
</feature>
<dbReference type="InterPro" id="IPR007807">
    <property type="entry name" value="TcmA/NAT10_helicase"/>
</dbReference>
<feature type="domain" description="N-acetyltransferase" evidence="9">
    <location>
        <begin position="466"/>
        <end position="585"/>
    </location>
</feature>
<dbReference type="Gene3D" id="3.40.630.30">
    <property type="match status" value="1"/>
</dbReference>
<evidence type="ECO:0000259" key="8">
    <source>
        <dbReference type="Pfam" id="PF08351"/>
    </source>
</evidence>
<keyword evidence="11" id="KW-1185">Reference proteome</keyword>
<dbReference type="SUPFAM" id="SSF52540">
    <property type="entry name" value="P-loop containing nucleoside triphosphate hydrolases"/>
    <property type="match status" value="1"/>
</dbReference>
<evidence type="ECO:0000313" key="10">
    <source>
        <dbReference type="EMBL" id="CAK9098672.1"/>
    </source>
</evidence>
<dbReference type="EMBL" id="CAXAMN010025840">
    <property type="protein sequence ID" value="CAK9098672.1"/>
    <property type="molecule type" value="Genomic_DNA"/>
</dbReference>
<protein>
    <submittedName>
        <fullName evidence="10">Uncharacterized protein</fullName>
    </submittedName>
</protein>
<evidence type="ECO:0000256" key="6">
    <source>
        <dbReference type="ARBA" id="ARBA00023315"/>
    </source>
</evidence>
<evidence type="ECO:0000313" key="11">
    <source>
        <dbReference type="Proteomes" id="UP001642484"/>
    </source>
</evidence>
<dbReference type="Pfam" id="PF13718">
    <property type="entry name" value="GNAT_acetyltr_2"/>
    <property type="match status" value="2"/>
</dbReference>
<evidence type="ECO:0000256" key="5">
    <source>
        <dbReference type="ARBA" id="ARBA00022840"/>
    </source>
</evidence>
<organism evidence="10 11">
    <name type="scientific">Durusdinium trenchii</name>
    <dbReference type="NCBI Taxonomy" id="1381693"/>
    <lineage>
        <taxon>Eukaryota</taxon>
        <taxon>Sar</taxon>
        <taxon>Alveolata</taxon>
        <taxon>Dinophyceae</taxon>
        <taxon>Suessiales</taxon>
        <taxon>Symbiodiniaceae</taxon>
        <taxon>Durusdinium</taxon>
    </lineage>
</organism>
<dbReference type="InterPro" id="IPR013562">
    <property type="entry name" value="TmcA/NAT10_N"/>
</dbReference>
<keyword evidence="5" id="KW-0067">ATP-binding</keyword>
<keyword evidence="6" id="KW-0012">Acyltransferase</keyword>
<evidence type="ECO:0000256" key="1">
    <source>
        <dbReference type="ARBA" id="ARBA00004604"/>
    </source>
</evidence>
<dbReference type="PANTHER" id="PTHR10925">
    <property type="entry name" value="N-ACETYLTRANSFERASE 10"/>
    <property type="match status" value="1"/>
</dbReference>
<evidence type="ECO:0000256" key="4">
    <source>
        <dbReference type="ARBA" id="ARBA00022741"/>
    </source>
</evidence>
<gene>
    <name evidence="10" type="ORF">CCMP2556_LOCUS46746</name>
</gene>
<keyword evidence="4" id="KW-0547">Nucleotide-binding</keyword>
<dbReference type="Pfam" id="PF08351">
    <property type="entry name" value="TmcA_N"/>
    <property type="match status" value="1"/>
</dbReference>
<keyword evidence="2" id="KW-0808">Transferase</keyword>
<feature type="non-terminal residue" evidence="10">
    <location>
        <position position="1035"/>
    </location>
</feature>
<evidence type="ECO:0000256" key="2">
    <source>
        <dbReference type="ARBA" id="ARBA00022679"/>
    </source>
</evidence>
<reference evidence="10 11" key="1">
    <citation type="submission" date="2024-02" db="EMBL/GenBank/DDBJ databases">
        <authorList>
            <person name="Chen Y."/>
            <person name="Shah S."/>
            <person name="Dougan E. K."/>
            <person name="Thang M."/>
            <person name="Chan C."/>
        </authorList>
    </citation>
    <scope>NUCLEOTIDE SEQUENCE [LARGE SCALE GENOMIC DNA]</scope>
</reference>
<dbReference type="InterPro" id="IPR000182">
    <property type="entry name" value="GNAT_dom"/>
</dbReference>
<evidence type="ECO:0000259" key="7">
    <source>
        <dbReference type="Pfam" id="PF05127"/>
    </source>
</evidence>
<dbReference type="PANTHER" id="PTHR10925:SF5">
    <property type="entry name" value="RNA CYTIDINE ACETYLTRANSFERASE"/>
    <property type="match status" value="1"/>
</dbReference>
<evidence type="ECO:0000256" key="3">
    <source>
        <dbReference type="ARBA" id="ARBA00022694"/>
    </source>
</evidence>
<sequence>MSGLGAAVEVARAKQHRVCILVRLQGGDEEKRALSTRVARLCSAKSVLLCSRQAFAGDYEFEATSWAFGQVRKVACLGSTFDAAVIFDPEEIMPETLWAAAETVRGGGIVCIVPQLATGHTPEVTRRGFFDRLMTALQKAPVCIEVDEALEPLKPVLFSNHDHAACPEFAEVKAPSAAGELTAILALSCNRNQREVLLAAFQVLGGKDEARHQVVISGRRGRGKSTTVGLLIAALAGLARHVSTIVVTAPTADNASEMLGWARHGLAVLGQGCLSIDQRGSFCASRHTSSEGTADGCQILVSDVETSPQLLVALAAMGHRVFVVVDEVASVAIPAFKSILSAPFQAMIMAGTTSSCEGTGSALEWKVLLDTAKPNGKFGLNAECTECRGFKQTRFFLTEPVRYGHGCQLEELLDSVLFLGAGSEHSLHELGSTSDFGPRNTRLLEVDQALLADSTNGFAKALVAVLQTHYRTSASDISMMSQEYVRTMVLVHDAAGDSACTVSPSPLVVLLCILEAPELLPSEKDRGSSRLSRSHLTTFCLEQDFPQLQLSGLRGLRVARVVCDPRLRSCGFGSEAVRQLVSCLKDGQGSMESLQDATGSLPLRRPQLSSCSWLAASFGLTEPLLRFWSRLGLRPVALAPAPNPQTGEVSVVMLKSLAAGQLEVGLRALPSEFQRRLLQRLPKVDESLSAAVLLNLVTYEHSVCQYPLRMNEQELAQLQRLAESRDSLSCLPHCAELVQKLCQAYFGGQLAPLKLPKEDEEQLLALGRAGGCFKDVPLSASLGASARRVALEASKKMAIGLDKEMELSLRPSSGDQVFRSWLPKFNTAAIALVLRSGEGEDGPKLLCSADWLYPIEAECGELHLSASLAAAHRPIGWLPDCLVLCRCLLRRQDCHWQLEATCFHRWQVQEWSASSAVLEEGRQLLRFEVQEVPVQLVGHQPSTADVQIMLTLREPFVSAMCPMWGRAWLPLGAMGGKGEVQLRLEVHNQPESWLVVRGSWEFPMMHHGQVQRNRGLFRLNGLELLGATSPPELLV</sequence>
<feature type="domain" description="TmcA/NAT10 N-terminal" evidence="8">
    <location>
        <begin position="6"/>
        <end position="144"/>
    </location>
</feature>
<comment type="subcellular location">
    <subcellularLocation>
        <location evidence="1">Nucleus</location>
        <location evidence="1">Nucleolus</location>
    </subcellularLocation>
</comment>
<dbReference type="InterPro" id="IPR027417">
    <property type="entry name" value="P-loop_NTPase"/>
</dbReference>
<feature type="domain" description="N-acetyltransferase" evidence="9">
    <location>
        <begin position="603"/>
        <end position="657"/>
    </location>
</feature>
<dbReference type="InterPro" id="IPR032672">
    <property type="entry name" value="TmcA/NAT10/Kre33"/>
</dbReference>
<accession>A0ABP0RDN5</accession>
<dbReference type="Gene3D" id="3.40.50.11040">
    <property type="match status" value="1"/>
</dbReference>
<comment type="caution">
    <text evidence="10">The sequence shown here is derived from an EMBL/GenBank/DDBJ whole genome shotgun (WGS) entry which is preliminary data.</text>
</comment>
<proteinExistence type="predicted"/>
<dbReference type="Proteomes" id="UP001642484">
    <property type="component" value="Unassembled WGS sequence"/>
</dbReference>
<dbReference type="Pfam" id="PF05127">
    <property type="entry name" value="NAT10_TcmA_helicase"/>
    <property type="match status" value="1"/>
</dbReference>
<dbReference type="Gene3D" id="3.40.50.300">
    <property type="entry name" value="P-loop containing nucleotide triphosphate hydrolases"/>
    <property type="match status" value="1"/>
</dbReference>